<evidence type="ECO:0000313" key="3">
    <source>
        <dbReference type="Proteomes" id="UP000319613"/>
    </source>
</evidence>
<comment type="caution">
    <text evidence="2">The sequence shown here is derived from an EMBL/GenBank/DDBJ whole genome shotgun (WGS) entry which is preliminary data.</text>
</comment>
<name>A0A554JAY8_9BACT</name>
<organism evidence="2 3">
    <name type="scientific">Candidatus Doudnabacteria bacterium Gr01-1014_77</name>
    <dbReference type="NCBI Taxonomy" id="2017133"/>
    <lineage>
        <taxon>Bacteria</taxon>
        <taxon>Candidatus Doudnaibacteriota</taxon>
    </lineage>
</organism>
<dbReference type="AlphaFoldDB" id="A0A554JAY8"/>
<proteinExistence type="predicted"/>
<dbReference type="Gene3D" id="3.40.50.720">
    <property type="entry name" value="NAD(P)-binding Rossmann-like Domain"/>
    <property type="match status" value="1"/>
</dbReference>
<evidence type="ECO:0000259" key="1">
    <source>
        <dbReference type="Pfam" id="PF01370"/>
    </source>
</evidence>
<sequence>MSQKTFLVLGATGTLGSAVATHLESFGATVLRVGHLSSAAGMLQCDIANHRSVHNLAKRVQEIIGKDQKLDGAFFGVSRHRFAECQHALHCQMDALEQAPALAEMFNAEVLGMQMFLQVFTSTVLGRGRFVLPYPMFCRRGFDDIAFWNALDSADINIRPYIAVKDMQFHLARLWADQFQLELYEVPTMFVSERPLTGVIPAGLPEHLVNSAQSVVHATRVALLED</sequence>
<gene>
    <name evidence="2" type="ORF">G01um101477_437</name>
</gene>
<reference evidence="2 3" key="1">
    <citation type="submission" date="2017-07" db="EMBL/GenBank/DDBJ databases">
        <title>Mechanisms for carbon and nitrogen cycling indicate functional differentiation within the Candidate Phyla Radiation.</title>
        <authorList>
            <person name="Danczak R.E."/>
            <person name="Johnston M.D."/>
            <person name="Kenah C."/>
            <person name="Slattery M."/>
            <person name="Wrighton K.C."/>
            <person name="Wilkins M.J."/>
        </authorList>
    </citation>
    <scope>NUCLEOTIDE SEQUENCE [LARGE SCALE GENOMIC DNA]</scope>
    <source>
        <strain evidence="2">Gr01-1014_77</strain>
    </source>
</reference>
<dbReference type="SUPFAM" id="SSF51735">
    <property type="entry name" value="NAD(P)-binding Rossmann-fold domains"/>
    <property type="match status" value="1"/>
</dbReference>
<dbReference type="Proteomes" id="UP000319613">
    <property type="component" value="Unassembled WGS sequence"/>
</dbReference>
<feature type="domain" description="NAD-dependent epimerase/dehydratase" evidence="1">
    <location>
        <begin position="7"/>
        <end position="62"/>
    </location>
</feature>
<protein>
    <recommendedName>
        <fullName evidence="1">NAD-dependent epimerase/dehydratase domain-containing protein</fullName>
    </recommendedName>
</protein>
<dbReference type="InterPro" id="IPR036291">
    <property type="entry name" value="NAD(P)-bd_dom_sf"/>
</dbReference>
<dbReference type="InterPro" id="IPR001509">
    <property type="entry name" value="Epimerase_deHydtase"/>
</dbReference>
<dbReference type="Pfam" id="PF01370">
    <property type="entry name" value="Epimerase"/>
    <property type="match status" value="1"/>
</dbReference>
<dbReference type="EMBL" id="VMFF01000041">
    <property type="protein sequence ID" value="TSC65523.1"/>
    <property type="molecule type" value="Genomic_DNA"/>
</dbReference>
<evidence type="ECO:0000313" key="2">
    <source>
        <dbReference type="EMBL" id="TSC65523.1"/>
    </source>
</evidence>
<accession>A0A554JAY8</accession>